<dbReference type="AlphaFoldDB" id="A0A1A7NNA7"/>
<evidence type="ECO:0000313" key="1">
    <source>
        <dbReference type="EMBL" id="OBW91098.1"/>
    </source>
</evidence>
<evidence type="ECO:0008006" key="3">
    <source>
        <dbReference type="Google" id="ProtNLM"/>
    </source>
</evidence>
<keyword evidence="2" id="KW-1185">Reference proteome</keyword>
<proteinExistence type="predicted"/>
<accession>A0A1A7NNA7</accession>
<sequence length="63" mass="7454">MKYIRTKDVYTKLGIGRTTLFDWTNPKSPRYIPRFPKPITINGSKLYIEEEIESFMQTLAAKR</sequence>
<dbReference type="RefSeq" id="WP_065234565.1">
    <property type="nucleotide sequence ID" value="NZ_CP103875.1"/>
</dbReference>
<name>A0A1A7NNA7_9PAST</name>
<gene>
    <name evidence="1" type="ORF">QS62_11020</name>
</gene>
<evidence type="ECO:0000313" key="2">
    <source>
        <dbReference type="Proteomes" id="UP000092649"/>
    </source>
</evidence>
<organism evidence="1 2">
    <name type="scientific">Gallibacterium salpingitidis</name>
    <dbReference type="NCBI Taxonomy" id="505341"/>
    <lineage>
        <taxon>Bacteria</taxon>
        <taxon>Pseudomonadati</taxon>
        <taxon>Pseudomonadota</taxon>
        <taxon>Gammaproteobacteria</taxon>
        <taxon>Pasteurellales</taxon>
        <taxon>Pasteurellaceae</taxon>
        <taxon>Gallibacterium</taxon>
    </lineage>
</organism>
<protein>
    <recommendedName>
        <fullName evidence="3">AlpA family transcriptional regulator</fullName>
    </recommendedName>
</protein>
<dbReference type="EMBL" id="JTJL01000071">
    <property type="protein sequence ID" value="OBW91098.1"/>
    <property type="molecule type" value="Genomic_DNA"/>
</dbReference>
<dbReference type="InterPro" id="IPR010260">
    <property type="entry name" value="AlpA"/>
</dbReference>
<comment type="caution">
    <text evidence="1">The sequence shown here is derived from an EMBL/GenBank/DDBJ whole genome shotgun (WGS) entry which is preliminary data.</text>
</comment>
<reference evidence="1 2" key="1">
    <citation type="submission" date="2014-11" db="EMBL/GenBank/DDBJ databases">
        <title>Pan-genome of Gallibacterium spp.</title>
        <authorList>
            <person name="Kudirkiene E."/>
            <person name="Bojesen A.M."/>
        </authorList>
    </citation>
    <scope>NUCLEOTIDE SEQUENCE [LARGE SCALE GENOMIC DNA]</scope>
    <source>
        <strain evidence="1 2">F150</strain>
    </source>
</reference>
<dbReference type="Pfam" id="PF05930">
    <property type="entry name" value="Phage_AlpA"/>
    <property type="match status" value="1"/>
</dbReference>
<dbReference type="Proteomes" id="UP000092649">
    <property type="component" value="Unassembled WGS sequence"/>
</dbReference>